<dbReference type="Proteomes" id="UP000325577">
    <property type="component" value="Linkage Group LG2"/>
</dbReference>
<reference evidence="2 3" key="1">
    <citation type="submission" date="2019-09" db="EMBL/GenBank/DDBJ databases">
        <title>A chromosome-level genome assembly of the Chinese tupelo Nyssa sinensis.</title>
        <authorList>
            <person name="Yang X."/>
            <person name="Kang M."/>
            <person name="Yang Y."/>
            <person name="Xiong H."/>
            <person name="Wang M."/>
            <person name="Zhang Z."/>
            <person name="Wang Z."/>
            <person name="Wu H."/>
            <person name="Ma T."/>
            <person name="Liu J."/>
            <person name="Xi Z."/>
        </authorList>
    </citation>
    <scope>NUCLEOTIDE SEQUENCE [LARGE SCALE GENOMIC DNA]</scope>
    <source>
        <strain evidence="2">J267</strain>
        <tissue evidence="2">Leaf</tissue>
    </source>
</reference>
<dbReference type="PANTHER" id="PTHR31973:SF187">
    <property type="entry name" value="MUTATOR TRANSPOSASE MUDRA PROTEIN"/>
    <property type="match status" value="1"/>
</dbReference>
<keyword evidence="3" id="KW-1185">Reference proteome</keyword>
<dbReference type="OrthoDB" id="1427903at2759"/>
<evidence type="ECO:0000256" key="1">
    <source>
        <dbReference type="SAM" id="MobiDB-lite"/>
    </source>
</evidence>
<protein>
    <submittedName>
        <fullName evidence="2">Uncharacterized protein</fullName>
    </submittedName>
</protein>
<gene>
    <name evidence="2" type="ORF">F0562_005831</name>
</gene>
<name>A0A5J5AMX9_9ASTE</name>
<evidence type="ECO:0000313" key="3">
    <source>
        <dbReference type="Proteomes" id="UP000325577"/>
    </source>
</evidence>
<dbReference type="EMBL" id="CM018043">
    <property type="protein sequence ID" value="KAA8531122.1"/>
    <property type="molecule type" value="Genomic_DNA"/>
</dbReference>
<organism evidence="2 3">
    <name type="scientific">Nyssa sinensis</name>
    <dbReference type="NCBI Taxonomy" id="561372"/>
    <lineage>
        <taxon>Eukaryota</taxon>
        <taxon>Viridiplantae</taxon>
        <taxon>Streptophyta</taxon>
        <taxon>Embryophyta</taxon>
        <taxon>Tracheophyta</taxon>
        <taxon>Spermatophyta</taxon>
        <taxon>Magnoliopsida</taxon>
        <taxon>eudicotyledons</taxon>
        <taxon>Gunneridae</taxon>
        <taxon>Pentapetalae</taxon>
        <taxon>asterids</taxon>
        <taxon>Cornales</taxon>
        <taxon>Nyssaceae</taxon>
        <taxon>Nyssa</taxon>
    </lineage>
</organism>
<proteinExistence type="predicted"/>
<feature type="region of interest" description="Disordered" evidence="1">
    <location>
        <begin position="70"/>
        <end position="98"/>
    </location>
</feature>
<dbReference type="PANTHER" id="PTHR31973">
    <property type="entry name" value="POLYPROTEIN, PUTATIVE-RELATED"/>
    <property type="match status" value="1"/>
</dbReference>
<feature type="compositionally biased region" description="Acidic residues" evidence="1">
    <location>
        <begin position="72"/>
        <end position="83"/>
    </location>
</feature>
<dbReference type="AlphaFoldDB" id="A0A5J5AMX9"/>
<sequence>MSAVSCHTIDVNETVTISSQTSEDEISDSDDVYRLTYEDKAFVPSVGENLRNSTFNTTFSPSVNVEIHGGDDLSDFESNDDTEYNLSSEGSSTDEGEDSSCMWRIYASPLSDSVTYMIKTYKGDHTYVRLHSNSNANSSWIAKKLEETIKANLDMKVDAMQTCLQKTYGIKASKM</sequence>
<evidence type="ECO:0000313" key="2">
    <source>
        <dbReference type="EMBL" id="KAA8531122.1"/>
    </source>
</evidence>
<accession>A0A5J5AMX9</accession>